<evidence type="ECO:0000256" key="1">
    <source>
        <dbReference type="SAM" id="MobiDB-lite"/>
    </source>
</evidence>
<feature type="compositionally biased region" description="Basic and acidic residues" evidence="1">
    <location>
        <begin position="40"/>
        <end position="58"/>
    </location>
</feature>
<dbReference type="AlphaFoldDB" id="A0AA35T7B5"/>
<proteinExistence type="predicted"/>
<feature type="compositionally biased region" description="Low complexity" evidence="1">
    <location>
        <begin position="72"/>
        <end position="86"/>
    </location>
</feature>
<accession>A0AA35T7B5</accession>
<sequence>MFVALKNLLPLGILVAIICVSDCTGHDEGSGSCPQFELLRGRDGRDGREGAKGEKGEVRSIGLPGPQGEMGAPGIQGPIGISGPRG</sequence>
<name>A0AA35T7B5_GEOBA</name>
<gene>
    <name evidence="3" type="ORF">GBAR_LOCUS23917</name>
</gene>
<dbReference type="Pfam" id="PF01391">
    <property type="entry name" value="Collagen"/>
    <property type="match status" value="1"/>
</dbReference>
<reference evidence="3" key="1">
    <citation type="submission" date="2023-03" db="EMBL/GenBank/DDBJ databases">
        <authorList>
            <person name="Steffen K."/>
            <person name="Cardenas P."/>
        </authorList>
    </citation>
    <scope>NUCLEOTIDE SEQUENCE</scope>
</reference>
<organism evidence="3 4">
    <name type="scientific">Geodia barretti</name>
    <name type="common">Barrett's horny sponge</name>
    <dbReference type="NCBI Taxonomy" id="519541"/>
    <lineage>
        <taxon>Eukaryota</taxon>
        <taxon>Metazoa</taxon>
        <taxon>Porifera</taxon>
        <taxon>Demospongiae</taxon>
        <taxon>Heteroscleromorpha</taxon>
        <taxon>Tetractinellida</taxon>
        <taxon>Astrophorina</taxon>
        <taxon>Geodiidae</taxon>
        <taxon>Geodia</taxon>
    </lineage>
</organism>
<keyword evidence="4" id="KW-1185">Reference proteome</keyword>
<dbReference type="EMBL" id="CASHTH010003301">
    <property type="protein sequence ID" value="CAI8043100.1"/>
    <property type="molecule type" value="Genomic_DNA"/>
</dbReference>
<feature type="non-terminal residue" evidence="3">
    <location>
        <position position="86"/>
    </location>
</feature>
<feature type="chain" id="PRO_5041366338" evidence="2">
    <location>
        <begin position="26"/>
        <end position="86"/>
    </location>
</feature>
<evidence type="ECO:0000313" key="4">
    <source>
        <dbReference type="Proteomes" id="UP001174909"/>
    </source>
</evidence>
<keyword evidence="2" id="KW-0732">Signal</keyword>
<protein>
    <submittedName>
        <fullName evidence="3">Pulmonary surfactant-associated protein D</fullName>
    </submittedName>
</protein>
<dbReference type="InterPro" id="IPR008160">
    <property type="entry name" value="Collagen"/>
</dbReference>
<comment type="caution">
    <text evidence="3">The sequence shown here is derived from an EMBL/GenBank/DDBJ whole genome shotgun (WGS) entry which is preliminary data.</text>
</comment>
<feature type="signal peptide" evidence="2">
    <location>
        <begin position="1"/>
        <end position="25"/>
    </location>
</feature>
<feature type="region of interest" description="Disordered" evidence="1">
    <location>
        <begin position="40"/>
        <end position="86"/>
    </location>
</feature>
<evidence type="ECO:0000313" key="3">
    <source>
        <dbReference type="EMBL" id="CAI8043100.1"/>
    </source>
</evidence>
<dbReference type="Proteomes" id="UP001174909">
    <property type="component" value="Unassembled WGS sequence"/>
</dbReference>
<evidence type="ECO:0000256" key="2">
    <source>
        <dbReference type="SAM" id="SignalP"/>
    </source>
</evidence>